<dbReference type="Pfam" id="PF00005">
    <property type="entry name" value="ABC_tran"/>
    <property type="match status" value="2"/>
</dbReference>
<reference evidence="7" key="1">
    <citation type="journal article" date="2019" name="Int. J. Syst. Evol. Microbiol.">
        <title>The Global Catalogue of Microorganisms (GCM) 10K type strain sequencing project: providing services to taxonomists for standard genome sequencing and annotation.</title>
        <authorList>
            <consortium name="The Broad Institute Genomics Platform"/>
            <consortium name="The Broad Institute Genome Sequencing Center for Infectious Disease"/>
            <person name="Wu L."/>
            <person name="Ma J."/>
        </authorList>
    </citation>
    <scope>NUCLEOTIDE SEQUENCE [LARGE SCALE GENOMIC DNA]</scope>
    <source>
        <strain evidence="7">CGMCC 4.7241</strain>
    </source>
</reference>
<evidence type="ECO:0000313" key="7">
    <source>
        <dbReference type="Proteomes" id="UP001595699"/>
    </source>
</evidence>
<comment type="caution">
    <text evidence="6">The sequence shown here is derived from an EMBL/GenBank/DDBJ whole genome shotgun (WGS) entry which is preliminary data.</text>
</comment>
<dbReference type="InterPro" id="IPR050319">
    <property type="entry name" value="ABC_transp_ATP-bind"/>
</dbReference>
<dbReference type="SMART" id="SM00382">
    <property type="entry name" value="AAA"/>
    <property type="match status" value="2"/>
</dbReference>
<feature type="domain" description="ABC transporter" evidence="5">
    <location>
        <begin position="254"/>
        <end position="490"/>
    </location>
</feature>
<dbReference type="Proteomes" id="UP001595699">
    <property type="component" value="Unassembled WGS sequence"/>
</dbReference>
<dbReference type="PROSITE" id="PS00211">
    <property type="entry name" value="ABC_TRANSPORTER_1"/>
    <property type="match status" value="2"/>
</dbReference>
<dbReference type="SUPFAM" id="SSF52540">
    <property type="entry name" value="P-loop containing nucleoside triphosphate hydrolases"/>
    <property type="match status" value="2"/>
</dbReference>
<organism evidence="6 7">
    <name type="scientific">Tenggerimyces flavus</name>
    <dbReference type="NCBI Taxonomy" id="1708749"/>
    <lineage>
        <taxon>Bacteria</taxon>
        <taxon>Bacillati</taxon>
        <taxon>Actinomycetota</taxon>
        <taxon>Actinomycetes</taxon>
        <taxon>Propionibacteriales</taxon>
        <taxon>Nocardioidaceae</taxon>
        <taxon>Tenggerimyces</taxon>
    </lineage>
</organism>
<evidence type="ECO:0000256" key="1">
    <source>
        <dbReference type="ARBA" id="ARBA00005417"/>
    </source>
</evidence>
<keyword evidence="3" id="KW-0547">Nucleotide-binding</keyword>
<dbReference type="CDD" id="cd03257">
    <property type="entry name" value="ABC_NikE_OppD_transporters"/>
    <property type="match status" value="1"/>
</dbReference>
<keyword evidence="4 6" id="KW-0067">ATP-binding</keyword>
<dbReference type="PANTHER" id="PTHR43776">
    <property type="entry name" value="TRANSPORT ATP-BINDING PROTEIN"/>
    <property type="match status" value="1"/>
</dbReference>
<dbReference type="Gene3D" id="3.40.50.300">
    <property type="entry name" value="P-loop containing nucleotide triphosphate hydrolases"/>
    <property type="match status" value="2"/>
</dbReference>
<dbReference type="InterPro" id="IPR003593">
    <property type="entry name" value="AAA+_ATPase"/>
</dbReference>
<dbReference type="InterPro" id="IPR027417">
    <property type="entry name" value="P-loop_NTPase"/>
</dbReference>
<evidence type="ECO:0000256" key="4">
    <source>
        <dbReference type="ARBA" id="ARBA00022840"/>
    </source>
</evidence>
<accession>A0ABV7YQ35</accession>
<dbReference type="PROSITE" id="PS50893">
    <property type="entry name" value="ABC_TRANSPORTER_2"/>
    <property type="match status" value="2"/>
</dbReference>
<gene>
    <name evidence="6" type="ORF">ACFOUW_39655</name>
</gene>
<name>A0ABV7YQ35_9ACTN</name>
<dbReference type="PANTHER" id="PTHR43776:SF7">
    <property type="entry name" value="D,D-DIPEPTIDE TRANSPORT ATP-BINDING PROTEIN DDPF-RELATED"/>
    <property type="match status" value="1"/>
</dbReference>
<protein>
    <submittedName>
        <fullName evidence="6">ABC transporter ATP-binding protein</fullName>
    </submittedName>
</protein>
<evidence type="ECO:0000256" key="3">
    <source>
        <dbReference type="ARBA" id="ARBA00022741"/>
    </source>
</evidence>
<dbReference type="RefSeq" id="WP_205121687.1">
    <property type="nucleotide sequence ID" value="NZ_JAFBCM010000001.1"/>
</dbReference>
<sequence length="501" mass="52832">MTALAEITDLVIVPDDGTGAPVVDHVSLSVDEGEVVGVVGRSGSGKTTTALSLFGRVRPGLTMRTGRVRVAGADPFGRGSRAWRHTLSYLAQDPMSALNPARRVGALLAEMLRLRASSTADATRLLAAVDLPTGREFLRRRPWQVSGGQAQRVALALALAGSPRLLVLDEPTSGLDTIVAAEVRAVLARALAATGSAALLISHDARLVAELAHRSVRLEAGHIAEPGTSRTVLAERPPLAVPSIDSRPARLPQLVVEGLTATYARRTVVDGVSFTIPVGGCLALVGPSGSGKTTTARCLVGLHRSTVGSIRLAGQDLAPSLRARSHAQRRSTALVTQDPLGALNPKERVGTALRRPMRDLNDLDAAAHTAALLAQVQLESVLSERLPGSLSGGERQRISIARALAADPELLVCDEITSGLDEDTATAVLDLLSELRRQRGLTVLLITHDLGVAARYADHVLVLSRGRAVELGPVLTVLRSPRHEVTRRLVRASSTIPAWPD</sequence>
<keyword evidence="2" id="KW-0813">Transport</keyword>
<dbReference type="GO" id="GO:0005524">
    <property type="term" value="F:ATP binding"/>
    <property type="evidence" value="ECO:0007669"/>
    <property type="project" value="UniProtKB-KW"/>
</dbReference>
<evidence type="ECO:0000256" key="2">
    <source>
        <dbReference type="ARBA" id="ARBA00022448"/>
    </source>
</evidence>
<dbReference type="EMBL" id="JBHRZH010000063">
    <property type="protein sequence ID" value="MFC3766999.1"/>
    <property type="molecule type" value="Genomic_DNA"/>
</dbReference>
<proteinExistence type="inferred from homology"/>
<dbReference type="InterPro" id="IPR017871">
    <property type="entry name" value="ABC_transporter-like_CS"/>
</dbReference>
<evidence type="ECO:0000259" key="5">
    <source>
        <dbReference type="PROSITE" id="PS50893"/>
    </source>
</evidence>
<comment type="similarity">
    <text evidence="1">Belongs to the ABC transporter superfamily.</text>
</comment>
<keyword evidence="7" id="KW-1185">Reference proteome</keyword>
<dbReference type="InterPro" id="IPR003439">
    <property type="entry name" value="ABC_transporter-like_ATP-bd"/>
</dbReference>
<feature type="domain" description="ABC transporter" evidence="5">
    <location>
        <begin position="5"/>
        <end position="245"/>
    </location>
</feature>
<evidence type="ECO:0000313" key="6">
    <source>
        <dbReference type="EMBL" id="MFC3766999.1"/>
    </source>
</evidence>